<evidence type="ECO:0000313" key="4">
    <source>
        <dbReference type="EMBL" id="MBD2738720.1"/>
    </source>
</evidence>
<gene>
    <name evidence="4" type="ORF">H6H03_33425</name>
</gene>
<dbReference type="SUPFAM" id="SSF51412">
    <property type="entry name" value="Inosine monophosphate dehydrogenase (IMPDH)"/>
    <property type="match status" value="1"/>
</dbReference>
<accession>A0ABR8KKG1</accession>
<keyword evidence="4" id="KW-0503">Monooxygenase</keyword>
<comment type="caution">
    <text evidence="4">The sequence shown here is derived from an EMBL/GenBank/DDBJ whole genome shotgun (WGS) entry which is preliminary data.</text>
</comment>
<keyword evidence="5" id="KW-1185">Reference proteome</keyword>
<sequence length="379" mass="41000">MASILHPLRIGKHIAQYPIIQGAMAVGVSGAKLAGAVAKAGGVGTIASLGLGLHSPYFHQRKRGSFFEANRLALIDELTKARSISPDGAIAVNILVATKDYSVLAQIAAAQGANLIITGAGLPLTLPQYTADYPDVALVPSVSNFFSAQLICQTWQRQYNRLPDALIVENCQRVGGHFSQCEDANSSGFSIESVISQLREYFEQYLGVKMPLIVSGGISDRTDIDRILEIGADGVQIGTRFITTEECDADERYKDYHLQASAADIVTVPSPVGKPSRALRNFFAEQAITDSSTKLERRCIANCLETCLCRDTGKTYCLLQALSKAALGDVEHGLIFSGANVRYTERIMSVTELMAELTQPHKPMVSNVVVQRKNPLQVN</sequence>
<name>A0ABR8KKG1_9NOSO</name>
<reference evidence="4 5" key="1">
    <citation type="journal article" date="2020" name="ISME J.">
        <title>Comparative genomics reveals insights into cyanobacterial evolution and habitat adaptation.</title>
        <authorList>
            <person name="Chen M.Y."/>
            <person name="Teng W.K."/>
            <person name="Zhao L."/>
            <person name="Hu C.X."/>
            <person name="Zhou Y.K."/>
            <person name="Han B.P."/>
            <person name="Song L.R."/>
            <person name="Shu W.S."/>
        </authorList>
    </citation>
    <scope>NUCLEOTIDE SEQUENCE [LARGE SCALE GENOMIC DNA]</scope>
    <source>
        <strain evidence="4 5">FACHB-159</strain>
    </source>
</reference>
<protein>
    <submittedName>
        <fullName evidence="4">Nitronate monooxygenase</fullName>
    </submittedName>
</protein>
<evidence type="ECO:0000256" key="3">
    <source>
        <dbReference type="ARBA" id="ARBA00023002"/>
    </source>
</evidence>
<keyword evidence="3" id="KW-0560">Oxidoreductase</keyword>
<evidence type="ECO:0000256" key="2">
    <source>
        <dbReference type="ARBA" id="ARBA00022643"/>
    </source>
</evidence>
<keyword evidence="2" id="KW-0288">FMN</keyword>
<dbReference type="Proteomes" id="UP000637383">
    <property type="component" value="Unassembled WGS sequence"/>
</dbReference>
<dbReference type="RefSeq" id="WP_190959247.1">
    <property type="nucleotide sequence ID" value="NZ_JACJTU010000057.1"/>
</dbReference>
<dbReference type="CDD" id="cd04730">
    <property type="entry name" value="NPD_like"/>
    <property type="match status" value="1"/>
</dbReference>
<evidence type="ECO:0000313" key="5">
    <source>
        <dbReference type="Proteomes" id="UP000637383"/>
    </source>
</evidence>
<proteinExistence type="predicted"/>
<keyword evidence="1" id="KW-0285">Flavoprotein</keyword>
<dbReference type="Pfam" id="PF03060">
    <property type="entry name" value="NMO"/>
    <property type="match status" value="1"/>
</dbReference>
<dbReference type="GO" id="GO:0004497">
    <property type="term" value="F:monooxygenase activity"/>
    <property type="evidence" value="ECO:0007669"/>
    <property type="project" value="UniProtKB-KW"/>
</dbReference>
<dbReference type="Gene3D" id="3.20.20.70">
    <property type="entry name" value="Aldolase class I"/>
    <property type="match status" value="1"/>
</dbReference>
<dbReference type="EMBL" id="JACJTU010000057">
    <property type="protein sequence ID" value="MBD2738720.1"/>
    <property type="molecule type" value="Genomic_DNA"/>
</dbReference>
<dbReference type="PANTHER" id="PTHR32332:SF18">
    <property type="entry name" value="2-NITROPROPANE DIOXYGENASE"/>
    <property type="match status" value="1"/>
</dbReference>
<organism evidence="4 5">
    <name type="scientific">Nostoc paludosum FACHB-159</name>
    <dbReference type="NCBI Taxonomy" id="2692908"/>
    <lineage>
        <taxon>Bacteria</taxon>
        <taxon>Bacillati</taxon>
        <taxon>Cyanobacteriota</taxon>
        <taxon>Cyanophyceae</taxon>
        <taxon>Nostocales</taxon>
        <taxon>Nostocaceae</taxon>
        <taxon>Nostoc</taxon>
    </lineage>
</organism>
<dbReference type="InterPro" id="IPR013785">
    <property type="entry name" value="Aldolase_TIM"/>
</dbReference>
<evidence type="ECO:0000256" key="1">
    <source>
        <dbReference type="ARBA" id="ARBA00022630"/>
    </source>
</evidence>
<dbReference type="PANTHER" id="PTHR32332">
    <property type="entry name" value="2-NITROPROPANE DIOXYGENASE"/>
    <property type="match status" value="1"/>
</dbReference>
<dbReference type="InterPro" id="IPR004136">
    <property type="entry name" value="NMO"/>
</dbReference>